<evidence type="ECO:0000313" key="3">
    <source>
        <dbReference type="Proteomes" id="UP000199705"/>
    </source>
</evidence>
<evidence type="ECO:0000313" key="2">
    <source>
        <dbReference type="EMBL" id="SDH47495.1"/>
    </source>
</evidence>
<feature type="domain" description="AB hydrolase-1" evidence="1">
    <location>
        <begin position="34"/>
        <end position="277"/>
    </location>
</feature>
<dbReference type="Proteomes" id="UP000199705">
    <property type="component" value="Unassembled WGS sequence"/>
</dbReference>
<keyword evidence="3" id="KW-1185">Reference proteome</keyword>
<dbReference type="InterPro" id="IPR051411">
    <property type="entry name" value="Polyketide_trans_af380"/>
</dbReference>
<dbReference type="PANTHER" id="PTHR47751:SF1">
    <property type="entry name" value="SUPERFAMILY HYDROLASE, PUTATIVE (AFU_ORTHOLOGUE AFUA_2G16580)-RELATED"/>
    <property type="match status" value="1"/>
</dbReference>
<dbReference type="RefSeq" id="WP_218134463.1">
    <property type="nucleotide sequence ID" value="NZ_FNCG01000010.1"/>
</dbReference>
<dbReference type="InterPro" id="IPR029058">
    <property type="entry name" value="AB_hydrolase_fold"/>
</dbReference>
<dbReference type="Gene3D" id="1.10.10.800">
    <property type="match status" value="1"/>
</dbReference>
<gene>
    <name evidence="2" type="ORF">SAMN05192573_11010</name>
</gene>
<name>A0A1G8CPT6_9SPHI</name>
<accession>A0A1G8CPT6</accession>
<dbReference type="InterPro" id="IPR000073">
    <property type="entry name" value="AB_hydrolase_1"/>
</dbReference>
<reference evidence="3" key="1">
    <citation type="submission" date="2016-10" db="EMBL/GenBank/DDBJ databases">
        <authorList>
            <person name="Varghese N."/>
            <person name="Submissions S."/>
        </authorList>
    </citation>
    <scope>NUCLEOTIDE SEQUENCE [LARGE SCALE GENOMIC DNA]</scope>
    <source>
        <strain evidence="3">Gh-67</strain>
    </source>
</reference>
<evidence type="ECO:0000259" key="1">
    <source>
        <dbReference type="Pfam" id="PF00561"/>
    </source>
</evidence>
<organism evidence="2 3">
    <name type="scientific">Mucilaginibacter gossypii</name>
    <dbReference type="NCBI Taxonomy" id="551996"/>
    <lineage>
        <taxon>Bacteria</taxon>
        <taxon>Pseudomonadati</taxon>
        <taxon>Bacteroidota</taxon>
        <taxon>Sphingobacteriia</taxon>
        <taxon>Sphingobacteriales</taxon>
        <taxon>Sphingobacteriaceae</taxon>
        <taxon>Mucilaginibacter</taxon>
    </lineage>
</organism>
<protein>
    <recommendedName>
        <fullName evidence="1">AB hydrolase-1 domain-containing protein</fullName>
    </recommendedName>
</protein>
<dbReference type="EMBL" id="FNCG01000010">
    <property type="protein sequence ID" value="SDH47495.1"/>
    <property type="molecule type" value="Genomic_DNA"/>
</dbReference>
<dbReference type="Gene3D" id="3.40.50.1820">
    <property type="entry name" value="alpha/beta hydrolase"/>
    <property type="match status" value="1"/>
</dbReference>
<dbReference type="PANTHER" id="PTHR47751">
    <property type="entry name" value="SUPERFAMILY HYDROLASE, PUTATIVE (AFU_ORTHOLOGUE AFUA_2G16580)-RELATED"/>
    <property type="match status" value="1"/>
</dbReference>
<proteinExistence type="predicted"/>
<dbReference type="SUPFAM" id="SSF53474">
    <property type="entry name" value="alpha/beta-Hydrolases"/>
    <property type="match status" value="1"/>
</dbReference>
<dbReference type="Pfam" id="PF00561">
    <property type="entry name" value="Abhydrolase_1"/>
    <property type="match status" value="1"/>
</dbReference>
<sequence>MKSKVNFKREEWTLVGNLFTPEDFSKEKHYKAVIVQGSFTSVKEQMSETYAQKFADKGFVALAFDYSHYGESDGQPRQFESTSSKLSDLEAAVTYLHDLPYIDAVSMVGVCTSASNAAYLAASDKRVKAIATVAANLPDLAMMTAMFGEDEIARRRKAAAEASQKYKETGYSEVITAYSETDQTAANIAPAGTFDYYLNKDRGAIPQYKNETAVMSWETLLDMDAVSLAPAITIPTMVVHSDYSFAPDQAKKFYNLLAGEKELVWADGTHFDYYDSPKQIDNAVEQISRFFNEKI</sequence>
<dbReference type="AlphaFoldDB" id="A0A1G8CPT6"/>
<dbReference type="STRING" id="551996.SAMN05192573_11010"/>